<proteinExistence type="predicted"/>
<evidence type="ECO:0000256" key="3">
    <source>
        <dbReference type="ARBA" id="ARBA00023012"/>
    </source>
</evidence>
<dbReference type="Gene3D" id="3.30.450.40">
    <property type="match status" value="1"/>
</dbReference>
<dbReference type="PANTHER" id="PTHR24421:SF61">
    <property type="entry name" value="OXYGEN SENSOR HISTIDINE KINASE NREB"/>
    <property type="match status" value="1"/>
</dbReference>
<dbReference type="Proteomes" id="UP001162834">
    <property type="component" value="Chromosome"/>
</dbReference>
<dbReference type="SUPFAM" id="SSF55874">
    <property type="entry name" value="ATPase domain of HSP90 chaperone/DNA topoisomerase II/histidine kinase"/>
    <property type="match status" value="1"/>
</dbReference>
<dbReference type="SUPFAM" id="SSF55781">
    <property type="entry name" value="GAF domain-like"/>
    <property type="match status" value="1"/>
</dbReference>
<gene>
    <name evidence="4" type="ORF">DSM104329_01256</name>
</gene>
<evidence type="ECO:0008006" key="6">
    <source>
        <dbReference type="Google" id="ProtNLM"/>
    </source>
</evidence>
<evidence type="ECO:0000256" key="2">
    <source>
        <dbReference type="ARBA" id="ARBA00022777"/>
    </source>
</evidence>
<protein>
    <recommendedName>
        <fullName evidence="6">GAF domain-containing protein</fullName>
    </recommendedName>
</protein>
<sequence>MNLLLTRPEAGFASTLDRAEPPAAPAVGSTLRDLADTACRTACRTAALRGALLLVADRVGGRPVVVGGHGPATAELHARLGRPALARLVHDALTAGEPAGPTPHPLVLVPVASGGRRLGVIVAMPHRGDRRPDGAPRRALQAVAEITAAALLQAQTVAADEERLVRARVELARTIHEEVVQRLFGASLVLSSDAPLGSADLELCCTEVQGALRDLRSILGESLRAPVAPPAGSLAAKLRALGNEPDVVAICDGCAQDVAADQDAVARSVLAEAVRNARKHAVDPQITVTARIRPDLITLTVENDGAPAVPAGEPGLGLRLAATEALHADGLLEHGPTAAGRWRVRLTLPNQPETV</sequence>
<dbReference type="GO" id="GO:0016301">
    <property type="term" value="F:kinase activity"/>
    <property type="evidence" value="ECO:0007669"/>
    <property type="project" value="UniProtKB-KW"/>
</dbReference>
<organism evidence="4 5">
    <name type="scientific">Capillimicrobium parvum</name>
    <dbReference type="NCBI Taxonomy" id="2884022"/>
    <lineage>
        <taxon>Bacteria</taxon>
        <taxon>Bacillati</taxon>
        <taxon>Actinomycetota</taxon>
        <taxon>Thermoleophilia</taxon>
        <taxon>Solirubrobacterales</taxon>
        <taxon>Capillimicrobiaceae</taxon>
        <taxon>Capillimicrobium</taxon>
    </lineage>
</organism>
<dbReference type="PANTHER" id="PTHR24421">
    <property type="entry name" value="NITRATE/NITRITE SENSOR PROTEIN NARX-RELATED"/>
    <property type="match status" value="1"/>
</dbReference>
<keyword evidence="5" id="KW-1185">Reference proteome</keyword>
<dbReference type="Gene3D" id="3.30.565.10">
    <property type="entry name" value="Histidine kinase-like ATPase, C-terminal domain"/>
    <property type="match status" value="1"/>
</dbReference>
<evidence type="ECO:0000313" key="4">
    <source>
        <dbReference type="EMBL" id="UGS34874.1"/>
    </source>
</evidence>
<dbReference type="GO" id="GO:0000160">
    <property type="term" value="P:phosphorelay signal transduction system"/>
    <property type="evidence" value="ECO:0007669"/>
    <property type="project" value="UniProtKB-KW"/>
</dbReference>
<accession>A0A9E7BZS4</accession>
<evidence type="ECO:0000313" key="5">
    <source>
        <dbReference type="Proteomes" id="UP001162834"/>
    </source>
</evidence>
<dbReference type="AlphaFoldDB" id="A0A9E7BZS4"/>
<reference evidence="4" key="1">
    <citation type="journal article" date="2022" name="Int. J. Syst. Evol. Microbiol.">
        <title>Pseudomonas aegrilactucae sp. nov. and Pseudomonas morbosilactucae sp. nov., pathogens causing bacterial rot of lettuce in Japan.</title>
        <authorList>
            <person name="Sawada H."/>
            <person name="Fujikawa T."/>
            <person name="Satou M."/>
        </authorList>
    </citation>
    <scope>NUCLEOTIDE SEQUENCE</scope>
    <source>
        <strain evidence="4">0166_1</strain>
    </source>
</reference>
<evidence type="ECO:0000256" key="1">
    <source>
        <dbReference type="ARBA" id="ARBA00022679"/>
    </source>
</evidence>
<dbReference type="EMBL" id="CP087164">
    <property type="protein sequence ID" value="UGS34874.1"/>
    <property type="molecule type" value="Genomic_DNA"/>
</dbReference>
<keyword evidence="1" id="KW-0808">Transferase</keyword>
<dbReference type="InterPro" id="IPR050482">
    <property type="entry name" value="Sensor_HK_TwoCompSys"/>
</dbReference>
<dbReference type="KEGG" id="sbae:DSM104329_01256"/>
<name>A0A9E7BZS4_9ACTN</name>
<dbReference type="RefSeq" id="WP_259314540.1">
    <property type="nucleotide sequence ID" value="NZ_CP087164.1"/>
</dbReference>
<dbReference type="InterPro" id="IPR036890">
    <property type="entry name" value="HATPase_C_sf"/>
</dbReference>
<keyword evidence="3" id="KW-0902">Two-component regulatory system</keyword>
<keyword evidence="2" id="KW-0418">Kinase</keyword>
<dbReference type="InterPro" id="IPR029016">
    <property type="entry name" value="GAF-like_dom_sf"/>
</dbReference>